<dbReference type="EMBL" id="LO017727">
    <property type="protein sequence ID" value="CRH04675.1"/>
    <property type="molecule type" value="Genomic_DNA"/>
</dbReference>
<dbReference type="InterPro" id="IPR036866">
    <property type="entry name" value="RibonucZ/Hydroxyglut_hydro"/>
</dbReference>
<proteinExistence type="predicted"/>
<dbReference type="PANTHER" id="PTHR46018:SF4">
    <property type="entry name" value="METALLO-HYDROLASE YHFI-RELATED"/>
    <property type="match status" value="1"/>
</dbReference>
<dbReference type="CDD" id="cd16272">
    <property type="entry name" value="RNaseZ_MBL-fold"/>
    <property type="match status" value="1"/>
</dbReference>
<name>A0A1S7LCQ9_MAGMO</name>
<dbReference type="Pfam" id="PF12706">
    <property type="entry name" value="Lactamase_B_2"/>
    <property type="match status" value="1"/>
</dbReference>
<dbReference type="Gene3D" id="3.60.15.10">
    <property type="entry name" value="Ribonuclease Z/Hydroxyacylglutathione hydrolase-like"/>
    <property type="match status" value="1"/>
</dbReference>
<organism evidence="2">
    <name type="scientific">Magnetococcus massalia (strain MO-1)</name>
    <dbReference type="NCBI Taxonomy" id="451514"/>
    <lineage>
        <taxon>Bacteria</taxon>
        <taxon>Pseudomonadati</taxon>
        <taxon>Pseudomonadota</taxon>
        <taxon>Magnetococcia</taxon>
        <taxon>Magnetococcales</taxon>
        <taxon>Magnetococcaceae</taxon>
        <taxon>Magnetococcus</taxon>
    </lineage>
</organism>
<dbReference type="AlphaFoldDB" id="A0A1S7LCQ9"/>
<dbReference type="InterPro" id="IPR001279">
    <property type="entry name" value="Metallo-B-lactamas"/>
</dbReference>
<dbReference type="PANTHER" id="PTHR46018">
    <property type="entry name" value="ZINC PHOSPHODIESTERASE ELAC PROTEIN 1"/>
    <property type="match status" value="1"/>
</dbReference>
<evidence type="ECO:0000313" key="2">
    <source>
        <dbReference type="EMBL" id="CRH04675.1"/>
    </source>
</evidence>
<gene>
    <name evidence="2" type="ORF">MAGMO_0465</name>
</gene>
<feature type="domain" description="Metallo-beta-lactamase" evidence="1">
    <location>
        <begin position="18"/>
        <end position="198"/>
    </location>
</feature>
<accession>A0A1S7LCQ9</accession>
<dbReference type="SMART" id="SM00849">
    <property type="entry name" value="Lactamase_B"/>
    <property type="match status" value="1"/>
</dbReference>
<reference evidence="2" key="1">
    <citation type="submission" date="2015-04" db="EMBL/GenBank/DDBJ databases">
        <authorList>
            <person name="Syromyatnikov M.Y."/>
            <person name="Popov V.N."/>
        </authorList>
    </citation>
    <scope>NUCLEOTIDE SEQUENCE</scope>
    <source>
        <strain evidence="2">MO-1</strain>
    </source>
</reference>
<sequence>MRGWVLGSGTGIPLPHRNPAGYVVQGDGGWLAMLDCGSGNVWRLTALGHAIVELDLLLISHTHPDHVGDLLTLFHAFHLPGLERRKPLNLVGPAGFEAFLSEIIFKQTRPPKGFPLQTHELPMEAGFRWQFADLVVESAPMLHVPGKPAVGYRLEADGQAWVYSGDADASAELVALSRDADLAIYDCSCLEEGNFPGHMSALQCGRVAQQAGVKQLVLSHLYPLIYDRPDSMRLEEARQVYAGLLALAEDRLPLPLRYPG</sequence>
<protein>
    <recommendedName>
        <fullName evidence="1">Metallo-beta-lactamase domain-containing protein</fullName>
    </recommendedName>
</protein>
<dbReference type="SUPFAM" id="SSF56281">
    <property type="entry name" value="Metallo-hydrolase/oxidoreductase"/>
    <property type="match status" value="1"/>
</dbReference>
<dbReference type="GO" id="GO:0042781">
    <property type="term" value="F:3'-tRNA processing endoribonuclease activity"/>
    <property type="evidence" value="ECO:0007669"/>
    <property type="project" value="TreeGrafter"/>
</dbReference>
<evidence type="ECO:0000259" key="1">
    <source>
        <dbReference type="SMART" id="SM00849"/>
    </source>
</evidence>